<dbReference type="Proteomes" id="UP001374579">
    <property type="component" value="Unassembled WGS sequence"/>
</dbReference>
<reference evidence="2 3" key="1">
    <citation type="submission" date="2024-02" db="EMBL/GenBank/DDBJ databases">
        <title>Chromosome-scale genome assembly of the rough periwinkle Littorina saxatilis.</title>
        <authorList>
            <person name="De Jode A."/>
            <person name="Faria R."/>
            <person name="Formenti G."/>
            <person name="Sims Y."/>
            <person name="Smith T.P."/>
            <person name="Tracey A."/>
            <person name="Wood J.M.D."/>
            <person name="Zagrodzka Z.B."/>
            <person name="Johannesson K."/>
            <person name="Butlin R.K."/>
            <person name="Leder E.H."/>
        </authorList>
    </citation>
    <scope>NUCLEOTIDE SEQUENCE [LARGE SCALE GENOMIC DNA]</scope>
    <source>
        <strain evidence="2">Snail1</strain>
        <tissue evidence="2">Muscle</tissue>
    </source>
</reference>
<comment type="caution">
    <text evidence="2">The sequence shown here is derived from an EMBL/GenBank/DDBJ whole genome shotgun (WGS) entry which is preliminary data.</text>
</comment>
<dbReference type="EMBL" id="JBAMIC010000002">
    <property type="protein sequence ID" value="KAK7111429.1"/>
    <property type="molecule type" value="Genomic_DNA"/>
</dbReference>
<proteinExistence type="predicted"/>
<protein>
    <submittedName>
        <fullName evidence="2">Uncharacterized protein</fullName>
    </submittedName>
</protein>
<sequence length="67" mass="8305">MRVADAWMDHSRCPRRHTSEWAFPRLMARHRKEISLHRAPEKRTARLQWMRQRKRPEWQHETSGMAQ</sequence>
<dbReference type="AlphaFoldDB" id="A0AAN9BUJ7"/>
<evidence type="ECO:0000313" key="2">
    <source>
        <dbReference type="EMBL" id="KAK7111429.1"/>
    </source>
</evidence>
<name>A0AAN9BUJ7_9CAEN</name>
<gene>
    <name evidence="2" type="ORF">V1264_011063</name>
</gene>
<organism evidence="2 3">
    <name type="scientific">Littorina saxatilis</name>
    <dbReference type="NCBI Taxonomy" id="31220"/>
    <lineage>
        <taxon>Eukaryota</taxon>
        <taxon>Metazoa</taxon>
        <taxon>Spiralia</taxon>
        <taxon>Lophotrochozoa</taxon>
        <taxon>Mollusca</taxon>
        <taxon>Gastropoda</taxon>
        <taxon>Caenogastropoda</taxon>
        <taxon>Littorinimorpha</taxon>
        <taxon>Littorinoidea</taxon>
        <taxon>Littorinidae</taxon>
        <taxon>Littorina</taxon>
    </lineage>
</organism>
<feature type="region of interest" description="Disordered" evidence="1">
    <location>
        <begin position="45"/>
        <end position="67"/>
    </location>
</feature>
<evidence type="ECO:0000313" key="3">
    <source>
        <dbReference type="Proteomes" id="UP001374579"/>
    </source>
</evidence>
<evidence type="ECO:0000256" key="1">
    <source>
        <dbReference type="SAM" id="MobiDB-lite"/>
    </source>
</evidence>
<accession>A0AAN9BUJ7</accession>
<keyword evidence="3" id="KW-1185">Reference proteome</keyword>